<protein>
    <submittedName>
        <fullName evidence="2">Uncharacterized protein</fullName>
    </submittedName>
</protein>
<comment type="caution">
    <text evidence="2">The sequence shown here is derived from an EMBL/GenBank/DDBJ whole genome shotgun (WGS) entry which is preliminary data.</text>
</comment>
<dbReference type="EMBL" id="CAJEWN010000304">
    <property type="protein sequence ID" value="CAD2177752.1"/>
    <property type="molecule type" value="Genomic_DNA"/>
</dbReference>
<proteinExistence type="predicted"/>
<accession>A0A6V7VSL6</accession>
<organism evidence="2 3">
    <name type="scientific">Meloidogyne enterolobii</name>
    <name type="common">Root-knot nematode worm</name>
    <name type="synonym">Meloidogyne mayaguensis</name>
    <dbReference type="NCBI Taxonomy" id="390850"/>
    <lineage>
        <taxon>Eukaryota</taxon>
        <taxon>Metazoa</taxon>
        <taxon>Ecdysozoa</taxon>
        <taxon>Nematoda</taxon>
        <taxon>Chromadorea</taxon>
        <taxon>Rhabditida</taxon>
        <taxon>Tylenchina</taxon>
        <taxon>Tylenchomorpha</taxon>
        <taxon>Tylenchoidea</taxon>
        <taxon>Meloidogynidae</taxon>
        <taxon>Meloidogyninae</taxon>
        <taxon>Meloidogyne</taxon>
    </lineage>
</organism>
<name>A0A6V7VSL6_MELEN</name>
<feature type="region of interest" description="Disordered" evidence="1">
    <location>
        <begin position="133"/>
        <end position="171"/>
    </location>
</feature>
<gene>
    <name evidence="2" type="ORF">MENT_LOCUS29644</name>
</gene>
<reference evidence="2 3" key="1">
    <citation type="submission" date="2020-08" db="EMBL/GenBank/DDBJ databases">
        <authorList>
            <person name="Koutsovoulos G."/>
            <person name="Danchin GJ E."/>
        </authorList>
    </citation>
    <scope>NUCLEOTIDE SEQUENCE [LARGE SCALE GENOMIC DNA]</scope>
</reference>
<evidence type="ECO:0000313" key="2">
    <source>
        <dbReference type="EMBL" id="CAD2177752.1"/>
    </source>
</evidence>
<dbReference type="AlphaFoldDB" id="A0A6V7VSL6"/>
<evidence type="ECO:0000256" key="1">
    <source>
        <dbReference type="SAM" id="MobiDB-lite"/>
    </source>
</evidence>
<sequence length="203" mass="23188">MAPKGSNNNNIASLIPLKIIPGQNLTTSTFEPQKPQKNLKQQKQQKMILPKTEGKHKILTKKLTDVLDNRPLNKTFTIAKSSNNINNEDDKFNRKRSNSFDSDFVDFGKGGTLRIRVEKTCFAMDWGSKDLIKGRKSGNNISPNNSKQNKEKSERRELNKNKDSNTPKLPSLEGFLPGRTCCQLQFCRFSNLELLKYKRNLMN</sequence>
<feature type="compositionally biased region" description="Basic and acidic residues" evidence="1">
    <location>
        <begin position="148"/>
        <end position="165"/>
    </location>
</feature>
<dbReference type="OrthoDB" id="5896498at2759"/>
<evidence type="ECO:0000313" key="3">
    <source>
        <dbReference type="Proteomes" id="UP000580250"/>
    </source>
</evidence>
<feature type="compositionally biased region" description="Polar residues" evidence="1">
    <location>
        <begin position="137"/>
        <end position="147"/>
    </location>
</feature>
<dbReference type="Proteomes" id="UP000580250">
    <property type="component" value="Unassembled WGS sequence"/>
</dbReference>